<gene>
    <name evidence="1" type="ORF">J2W48_000673</name>
</gene>
<proteinExistence type="predicted"/>
<dbReference type="EMBL" id="JAVDWQ010000002">
    <property type="protein sequence ID" value="MDR7208743.1"/>
    <property type="molecule type" value="Genomic_DNA"/>
</dbReference>
<evidence type="ECO:0000313" key="2">
    <source>
        <dbReference type="Proteomes" id="UP001269081"/>
    </source>
</evidence>
<name>A0ABU1Y3V2_9FLAO</name>
<organism evidence="1 2">
    <name type="scientific">Flavobacterium piscis</name>
    <dbReference type="NCBI Taxonomy" id="1114874"/>
    <lineage>
        <taxon>Bacteria</taxon>
        <taxon>Pseudomonadati</taxon>
        <taxon>Bacteroidota</taxon>
        <taxon>Flavobacteriia</taxon>
        <taxon>Flavobacteriales</taxon>
        <taxon>Flavobacteriaceae</taxon>
        <taxon>Flavobacterium</taxon>
    </lineage>
</organism>
<dbReference type="RefSeq" id="WP_310278045.1">
    <property type="nucleotide sequence ID" value="NZ_JAVDWQ010000002.1"/>
</dbReference>
<dbReference type="Gene3D" id="3.40.50.2300">
    <property type="match status" value="1"/>
</dbReference>
<evidence type="ECO:0000313" key="1">
    <source>
        <dbReference type="EMBL" id="MDR7208743.1"/>
    </source>
</evidence>
<keyword evidence="2" id="KW-1185">Reference proteome</keyword>
<comment type="caution">
    <text evidence="1">The sequence shown here is derived from an EMBL/GenBank/DDBJ whole genome shotgun (WGS) entry which is preliminary data.</text>
</comment>
<accession>A0ABU1Y3V2</accession>
<dbReference type="SUPFAM" id="SSF52172">
    <property type="entry name" value="CheY-like"/>
    <property type="match status" value="1"/>
</dbReference>
<protein>
    <submittedName>
        <fullName evidence="1">Two-component SAPR family response regulator</fullName>
    </submittedName>
</protein>
<sequence>MNNEEGPIVLIEDNQEDRQLFVDIFSELELSNKILCFDSCSDAQNYLVSEKIKPFIVFSDIRLFHKEQVVYNAICLKMNCPCMFFTTLFNQCFVIDSYSIPTQSYFIKPYRYEKFKEVIENIIQYWKKNKVEKHKKDKIEN</sequence>
<dbReference type="InterPro" id="IPR011006">
    <property type="entry name" value="CheY-like_superfamily"/>
</dbReference>
<reference evidence="1 2" key="1">
    <citation type="submission" date="2023-07" db="EMBL/GenBank/DDBJ databases">
        <title>Sorghum-associated microbial communities from plants grown in Nebraska, USA.</title>
        <authorList>
            <person name="Schachtman D."/>
        </authorList>
    </citation>
    <scope>NUCLEOTIDE SEQUENCE [LARGE SCALE GENOMIC DNA]</scope>
    <source>
        <strain evidence="1 2">4129</strain>
    </source>
</reference>
<dbReference type="Proteomes" id="UP001269081">
    <property type="component" value="Unassembled WGS sequence"/>
</dbReference>